<dbReference type="InterPro" id="IPR000962">
    <property type="entry name" value="Znf_DskA_TraR"/>
</dbReference>
<dbReference type="SUPFAM" id="SSF57716">
    <property type="entry name" value="Glucocorticoid receptor-like (DNA-binding domain)"/>
    <property type="match status" value="1"/>
</dbReference>
<organism evidence="6 7">
    <name type="scientific">Sinorhizobium medicae</name>
    <dbReference type="NCBI Taxonomy" id="110321"/>
    <lineage>
        <taxon>Bacteria</taxon>
        <taxon>Pseudomonadati</taxon>
        <taxon>Pseudomonadota</taxon>
        <taxon>Alphaproteobacteria</taxon>
        <taxon>Hyphomicrobiales</taxon>
        <taxon>Rhizobiaceae</taxon>
        <taxon>Sinorhizobium/Ensifer group</taxon>
        <taxon>Sinorhizobium</taxon>
    </lineage>
</organism>
<evidence type="ECO:0000259" key="5">
    <source>
        <dbReference type="Pfam" id="PF01258"/>
    </source>
</evidence>
<sequence>MKTIEDPDVVEFFKNRLEDELVETVRLIEESREYRAPVELDQQSVGRLSRMDAMQQQAMAQDITRRRQNRKVAIERALIRIRAGEFGYCAGCGEPIAVRRLEIDPTFEACVRCAP</sequence>
<dbReference type="EMBL" id="NBUC01000016">
    <property type="protein sequence ID" value="PLU08844.1"/>
    <property type="molecule type" value="Genomic_DNA"/>
</dbReference>
<dbReference type="PANTHER" id="PTHR33823:SF4">
    <property type="entry name" value="GENERAL STRESS PROTEIN 16O"/>
    <property type="match status" value="1"/>
</dbReference>
<gene>
    <name evidence="6" type="ORF">BMJ33_02535</name>
</gene>
<evidence type="ECO:0000256" key="3">
    <source>
        <dbReference type="ARBA" id="ARBA00022833"/>
    </source>
</evidence>
<evidence type="ECO:0000256" key="4">
    <source>
        <dbReference type="PROSITE-ProRule" id="PRU00510"/>
    </source>
</evidence>
<feature type="domain" description="Zinc finger DksA/TraR C4-type" evidence="5">
    <location>
        <begin position="84"/>
        <end position="114"/>
    </location>
</feature>
<dbReference type="Proteomes" id="UP001190825">
    <property type="component" value="Unassembled WGS sequence"/>
</dbReference>
<keyword evidence="3" id="KW-0862">Zinc</keyword>
<dbReference type="Pfam" id="PF01258">
    <property type="entry name" value="zf-dskA_traR"/>
    <property type="match status" value="1"/>
</dbReference>
<name>A0ABX4TUI9_9HYPH</name>
<protein>
    <submittedName>
        <fullName evidence="6">Conjugal transfer protein TraR</fullName>
    </submittedName>
</protein>
<reference evidence="6 7" key="1">
    <citation type="journal article" date="2018" name="FEMS Microbiol. Ecol.">
        <title>Co-invading symbiotic mutualists of Medicago polymorpha retain high ancestral diversity and contain diverse accessory genomes.</title>
        <authorList>
            <person name="Porter S.S."/>
            <person name="Faber-Hammond J.J."/>
            <person name="Friesen M.L."/>
        </authorList>
    </citation>
    <scope>NUCLEOTIDE SEQUENCE [LARGE SCALE GENOMIC DNA]</scope>
    <source>
        <strain evidence="6 7">Str16</strain>
    </source>
</reference>
<keyword evidence="2" id="KW-0863">Zinc-finger</keyword>
<dbReference type="PROSITE" id="PS51128">
    <property type="entry name" value="ZF_DKSA_2"/>
    <property type="match status" value="1"/>
</dbReference>
<dbReference type="RefSeq" id="WP_101779529.1">
    <property type="nucleotide sequence ID" value="NZ_NBUC01000016.1"/>
</dbReference>
<evidence type="ECO:0000256" key="1">
    <source>
        <dbReference type="ARBA" id="ARBA00022723"/>
    </source>
</evidence>
<keyword evidence="7" id="KW-1185">Reference proteome</keyword>
<evidence type="ECO:0000313" key="7">
    <source>
        <dbReference type="Proteomes" id="UP001190825"/>
    </source>
</evidence>
<accession>A0ABX4TUI9</accession>
<comment type="caution">
    <text evidence="6">The sequence shown here is derived from an EMBL/GenBank/DDBJ whole genome shotgun (WGS) entry which is preliminary data.</text>
</comment>
<dbReference type="Gene3D" id="1.20.120.910">
    <property type="entry name" value="DksA, coiled-coil domain"/>
    <property type="match status" value="1"/>
</dbReference>
<feature type="zinc finger region" description="dksA C4-type" evidence="4">
    <location>
        <begin position="89"/>
        <end position="113"/>
    </location>
</feature>
<evidence type="ECO:0000256" key="2">
    <source>
        <dbReference type="ARBA" id="ARBA00022771"/>
    </source>
</evidence>
<proteinExistence type="predicted"/>
<keyword evidence="1" id="KW-0479">Metal-binding</keyword>
<evidence type="ECO:0000313" key="6">
    <source>
        <dbReference type="EMBL" id="PLU08844.1"/>
    </source>
</evidence>
<dbReference type="PANTHER" id="PTHR33823">
    <property type="entry name" value="RNA POLYMERASE-BINDING TRANSCRIPTION FACTOR DKSA-RELATED"/>
    <property type="match status" value="1"/>
</dbReference>